<evidence type="ECO:0000313" key="2">
    <source>
        <dbReference type="EMBL" id="KAG1806464.1"/>
    </source>
</evidence>
<keyword evidence="1" id="KW-0472">Membrane</keyword>
<dbReference type="OrthoDB" id="2355659at2759"/>
<sequence>MFSNSHRTTSLAVSLFGAVFNFALAVRLLGAWRSFKWEPESEWESSEYSISKDGVHLVWALLCAYFVAASAICLFGLAGIVRGKASFVRIYRDYIVGDFVFGTLFAAIGSYAAFRPSVRSSICELLSRQPDTLRDFIDLGLTLENCEPWFERGIFVFMIVLIVITVIRLVASRKADVCNLITQLHFVLALSSYYTILISHQGFHLSSHTPHYERIYILPVHSVANKARCTSDVDLQFVDAPVYAPVPLTHVSSQVAEELLANATEAWVSRSHSGQHVRPPSLSLARHQSVDLGSGAGQTADLISLENEKA</sequence>
<dbReference type="EMBL" id="JABBWE010000002">
    <property type="protein sequence ID" value="KAG1806464.1"/>
    <property type="molecule type" value="Genomic_DNA"/>
</dbReference>
<feature type="transmembrane region" description="Helical" evidence="1">
    <location>
        <begin position="93"/>
        <end position="114"/>
    </location>
</feature>
<accession>A0A9P7DYU6</accession>
<keyword evidence="1" id="KW-1133">Transmembrane helix</keyword>
<dbReference type="Proteomes" id="UP000719766">
    <property type="component" value="Unassembled WGS sequence"/>
</dbReference>
<keyword evidence="1" id="KW-0812">Transmembrane</keyword>
<dbReference type="AlphaFoldDB" id="A0A9P7DYU6"/>
<dbReference type="RefSeq" id="XP_041166935.1">
    <property type="nucleotide sequence ID" value="XM_041296986.1"/>
</dbReference>
<dbReference type="GeneID" id="64590750"/>
<name>A0A9P7DYU6_9AGAM</name>
<evidence type="ECO:0000256" key="1">
    <source>
        <dbReference type="SAM" id="Phobius"/>
    </source>
</evidence>
<feature type="transmembrane region" description="Helical" evidence="1">
    <location>
        <begin position="149"/>
        <end position="170"/>
    </location>
</feature>
<comment type="caution">
    <text evidence="2">The sequence shown here is derived from an EMBL/GenBank/DDBJ whole genome shotgun (WGS) entry which is preliminary data.</text>
</comment>
<reference evidence="2" key="1">
    <citation type="journal article" date="2020" name="New Phytol.">
        <title>Comparative genomics reveals dynamic genome evolution in host specialist ectomycorrhizal fungi.</title>
        <authorList>
            <person name="Lofgren L.A."/>
            <person name="Nguyen N.H."/>
            <person name="Vilgalys R."/>
            <person name="Ruytinx J."/>
            <person name="Liao H.L."/>
            <person name="Branco S."/>
            <person name="Kuo A."/>
            <person name="LaButti K."/>
            <person name="Lipzen A."/>
            <person name="Andreopoulos W."/>
            <person name="Pangilinan J."/>
            <person name="Riley R."/>
            <person name="Hundley H."/>
            <person name="Na H."/>
            <person name="Barry K."/>
            <person name="Grigoriev I.V."/>
            <person name="Stajich J.E."/>
            <person name="Kennedy P.G."/>
        </authorList>
    </citation>
    <scope>NUCLEOTIDE SEQUENCE</scope>
    <source>
        <strain evidence="2">S12</strain>
    </source>
</reference>
<organism evidence="2 3">
    <name type="scientific">Suillus plorans</name>
    <dbReference type="NCBI Taxonomy" id="116603"/>
    <lineage>
        <taxon>Eukaryota</taxon>
        <taxon>Fungi</taxon>
        <taxon>Dikarya</taxon>
        <taxon>Basidiomycota</taxon>
        <taxon>Agaricomycotina</taxon>
        <taxon>Agaricomycetes</taxon>
        <taxon>Agaricomycetidae</taxon>
        <taxon>Boletales</taxon>
        <taxon>Suillineae</taxon>
        <taxon>Suillaceae</taxon>
        <taxon>Suillus</taxon>
    </lineage>
</organism>
<feature type="transmembrane region" description="Helical" evidence="1">
    <location>
        <begin position="177"/>
        <end position="196"/>
    </location>
</feature>
<evidence type="ECO:0000313" key="3">
    <source>
        <dbReference type="Proteomes" id="UP000719766"/>
    </source>
</evidence>
<proteinExistence type="predicted"/>
<gene>
    <name evidence="2" type="ORF">HD556DRAFT_1225017</name>
</gene>
<keyword evidence="3" id="KW-1185">Reference proteome</keyword>
<feature type="transmembrane region" description="Helical" evidence="1">
    <location>
        <begin position="57"/>
        <end position="81"/>
    </location>
</feature>
<protein>
    <submittedName>
        <fullName evidence="2">Uncharacterized protein</fullName>
    </submittedName>
</protein>